<dbReference type="Gene3D" id="3.30.300.30">
    <property type="match status" value="1"/>
</dbReference>
<organism evidence="9 10">
    <name type="scientific">Steinernema glaseri</name>
    <dbReference type="NCBI Taxonomy" id="37863"/>
    <lineage>
        <taxon>Eukaryota</taxon>
        <taxon>Metazoa</taxon>
        <taxon>Ecdysozoa</taxon>
        <taxon>Nematoda</taxon>
        <taxon>Chromadorea</taxon>
        <taxon>Rhabditida</taxon>
        <taxon>Tylenchina</taxon>
        <taxon>Panagrolaimomorpha</taxon>
        <taxon>Strongyloidoidea</taxon>
        <taxon>Steinernematidae</taxon>
        <taxon>Steinernema</taxon>
    </lineage>
</organism>
<dbReference type="InterPro" id="IPR042099">
    <property type="entry name" value="ANL_N_sf"/>
</dbReference>
<evidence type="ECO:0000256" key="6">
    <source>
        <dbReference type="ARBA" id="ARBA00048277"/>
    </source>
</evidence>
<proteinExistence type="inferred from homology"/>
<dbReference type="AlphaFoldDB" id="A0A1I7YA32"/>
<evidence type="ECO:0000256" key="1">
    <source>
        <dbReference type="ARBA" id="ARBA00006432"/>
    </source>
</evidence>
<evidence type="ECO:0000313" key="10">
    <source>
        <dbReference type="WBParaSite" id="L893_g14023.t1"/>
    </source>
</evidence>
<dbReference type="InterPro" id="IPR000873">
    <property type="entry name" value="AMP-dep_synth/lig_dom"/>
</dbReference>
<comment type="catalytic activity">
    <reaction evidence="5">
        <text>octanoate + ATP + CoA = octanoyl-CoA + AMP + diphosphate</text>
        <dbReference type="Rhea" id="RHEA:33631"/>
        <dbReference type="ChEBI" id="CHEBI:25646"/>
        <dbReference type="ChEBI" id="CHEBI:30616"/>
        <dbReference type="ChEBI" id="CHEBI:33019"/>
        <dbReference type="ChEBI" id="CHEBI:57287"/>
        <dbReference type="ChEBI" id="CHEBI:57386"/>
        <dbReference type="ChEBI" id="CHEBI:456215"/>
    </reaction>
</comment>
<dbReference type="PANTHER" id="PTHR43201:SF5">
    <property type="entry name" value="MEDIUM-CHAIN ACYL-COA LIGASE ACSF2, MITOCHONDRIAL"/>
    <property type="match status" value="1"/>
</dbReference>
<name>A0A1I7YA32_9BILA</name>
<protein>
    <recommendedName>
        <fullName evidence="4">Medium-chain acyl-CoA ligase ACSF2, mitochondrial</fullName>
    </recommendedName>
</protein>
<dbReference type="GO" id="GO:0031956">
    <property type="term" value="F:medium-chain fatty acid-CoA ligase activity"/>
    <property type="evidence" value="ECO:0007669"/>
    <property type="project" value="UniProtKB-EC"/>
</dbReference>
<evidence type="ECO:0000259" key="7">
    <source>
        <dbReference type="Pfam" id="PF00501"/>
    </source>
</evidence>
<dbReference type="Pfam" id="PF13193">
    <property type="entry name" value="AMP-binding_C"/>
    <property type="match status" value="1"/>
</dbReference>
<comment type="catalytic activity">
    <reaction evidence="6">
        <text>a medium-chain fatty acid + ATP + CoA = a medium-chain fatty acyl-CoA + AMP + diphosphate</text>
        <dbReference type="Rhea" id="RHEA:48340"/>
        <dbReference type="ChEBI" id="CHEBI:30616"/>
        <dbReference type="ChEBI" id="CHEBI:33019"/>
        <dbReference type="ChEBI" id="CHEBI:57287"/>
        <dbReference type="ChEBI" id="CHEBI:59558"/>
        <dbReference type="ChEBI" id="CHEBI:90546"/>
        <dbReference type="ChEBI" id="CHEBI:456215"/>
        <dbReference type="EC" id="6.2.1.2"/>
    </reaction>
</comment>
<dbReference type="WBParaSite" id="L893_g14023.t1">
    <property type="protein sequence ID" value="L893_g14023.t1"/>
    <property type="gene ID" value="L893_g14023"/>
</dbReference>
<dbReference type="PANTHER" id="PTHR43201">
    <property type="entry name" value="ACYL-COA SYNTHETASE"/>
    <property type="match status" value="1"/>
</dbReference>
<evidence type="ECO:0000313" key="9">
    <source>
        <dbReference type="Proteomes" id="UP000095287"/>
    </source>
</evidence>
<keyword evidence="2" id="KW-0436">Ligase</keyword>
<dbReference type="FunFam" id="3.30.300.30:FF:000008">
    <property type="entry name" value="2,3-dihydroxybenzoate-AMP ligase"/>
    <property type="match status" value="1"/>
</dbReference>
<feature type="domain" description="AMP-binding enzyme C-terminal" evidence="8">
    <location>
        <begin position="125"/>
        <end position="203"/>
    </location>
</feature>
<dbReference type="InterPro" id="IPR045851">
    <property type="entry name" value="AMP-bd_C_sf"/>
</dbReference>
<evidence type="ECO:0000256" key="5">
    <source>
        <dbReference type="ARBA" id="ARBA00047319"/>
    </source>
</evidence>
<sequence>MNLQDLVVLYGSTELSPVATCSFFEDPPFERIKNVGYPMDHLEVTVVDDWGCVVPKGQQGQLRVRGWSVMREYWGDSERSHEAITPERWYNTGDTAVMNENGSINIVGRLKDMVIRGGENIYPAEVEQFLFKHHAVADVHIVGVPDERFGEELCAWVRLKDGHDAVTAEAIKEFCRGKIAACKIPRYVLFKKEHEFPLTATGKVRKAELRELSKKELGLQQIQSSFN</sequence>
<evidence type="ECO:0000256" key="4">
    <source>
        <dbReference type="ARBA" id="ARBA00039638"/>
    </source>
</evidence>
<evidence type="ECO:0000256" key="3">
    <source>
        <dbReference type="ARBA" id="ARBA00037247"/>
    </source>
</evidence>
<dbReference type="GO" id="GO:0006631">
    <property type="term" value="P:fatty acid metabolic process"/>
    <property type="evidence" value="ECO:0007669"/>
    <property type="project" value="TreeGrafter"/>
</dbReference>
<dbReference type="SUPFAM" id="SSF56801">
    <property type="entry name" value="Acetyl-CoA synthetase-like"/>
    <property type="match status" value="1"/>
</dbReference>
<dbReference type="Pfam" id="PF00501">
    <property type="entry name" value="AMP-binding"/>
    <property type="match status" value="1"/>
</dbReference>
<evidence type="ECO:0000259" key="8">
    <source>
        <dbReference type="Pfam" id="PF13193"/>
    </source>
</evidence>
<feature type="domain" description="AMP-dependent synthetase/ligase" evidence="7">
    <location>
        <begin position="5"/>
        <end position="74"/>
    </location>
</feature>
<evidence type="ECO:0000256" key="2">
    <source>
        <dbReference type="ARBA" id="ARBA00022598"/>
    </source>
</evidence>
<comment type="function">
    <text evidence="3">Acyl-CoA synthases catalyze the initial reaction in fatty acid metabolism, by forming a thioester with CoA. Has some preference toward medium-chain substrates. Plays a role in adipocyte differentiation.</text>
</comment>
<reference evidence="10" key="1">
    <citation type="submission" date="2016-11" db="UniProtKB">
        <authorList>
            <consortium name="WormBaseParasite"/>
        </authorList>
    </citation>
    <scope>IDENTIFICATION</scope>
</reference>
<dbReference type="Gene3D" id="3.40.50.12780">
    <property type="entry name" value="N-terminal domain of ligase-like"/>
    <property type="match status" value="1"/>
</dbReference>
<dbReference type="Proteomes" id="UP000095287">
    <property type="component" value="Unplaced"/>
</dbReference>
<comment type="similarity">
    <text evidence="1">Belongs to the ATP-dependent AMP-binding enzyme family.</text>
</comment>
<dbReference type="InterPro" id="IPR025110">
    <property type="entry name" value="AMP-bd_C"/>
</dbReference>
<keyword evidence="9" id="KW-1185">Reference proteome</keyword>
<accession>A0A1I7YA32</accession>